<protein>
    <submittedName>
        <fullName evidence="1">Uncharacterized protein</fullName>
    </submittedName>
</protein>
<name>A0A2P2IV57_RHIMU</name>
<organism evidence="1">
    <name type="scientific">Rhizophora mucronata</name>
    <name type="common">Asiatic mangrove</name>
    <dbReference type="NCBI Taxonomy" id="61149"/>
    <lineage>
        <taxon>Eukaryota</taxon>
        <taxon>Viridiplantae</taxon>
        <taxon>Streptophyta</taxon>
        <taxon>Embryophyta</taxon>
        <taxon>Tracheophyta</taxon>
        <taxon>Spermatophyta</taxon>
        <taxon>Magnoliopsida</taxon>
        <taxon>eudicotyledons</taxon>
        <taxon>Gunneridae</taxon>
        <taxon>Pentapetalae</taxon>
        <taxon>rosids</taxon>
        <taxon>fabids</taxon>
        <taxon>Malpighiales</taxon>
        <taxon>Rhizophoraceae</taxon>
        <taxon>Rhizophora</taxon>
    </lineage>
</organism>
<dbReference type="AlphaFoldDB" id="A0A2P2IV57"/>
<proteinExistence type="predicted"/>
<dbReference type="EMBL" id="GGEC01004605">
    <property type="protein sequence ID" value="MBW85088.1"/>
    <property type="molecule type" value="Transcribed_RNA"/>
</dbReference>
<accession>A0A2P2IV57</accession>
<reference evidence="1" key="1">
    <citation type="submission" date="2018-02" db="EMBL/GenBank/DDBJ databases">
        <title>Rhizophora mucronata_Transcriptome.</title>
        <authorList>
            <person name="Meera S.P."/>
            <person name="Sreeshan A."/>
            <person name="Augustine A."/>
        </authorList>
    </citation>
    <scope>NUCLEOTIDE SEQUENCE</scope>
    <source>
        <tissue evidence="1">Leaf</tissue>
    </source>
</reference>
<evidence type="ECO:0000313" key="1">
    <source>
        <dbReference type="EMBL" id="MBW85088.1"/>
    </source>
</evidence>
<sequence length="33" mass="4067">MCDGGYHFWISEFYQYPNELFFLAYNNLIRLNS</sequence>